<dbReference type="Proteomes" id="UP000007305">
    <property type="component" value="Chromosome 3"/>
</dbReference>
<keyword evidence="2 3" id="KW-0808">Transferase</keyword>
<dbReference type="FunFam" id="3.40.50.2000:FF:000019">
    <property type="entry name" value="Glycosyltransferase"/>
    <property type="match status" value="1"/>
</dbReference>
<name>A0A804NIT1_MAIZE</name>
<gene>
    <name evidence="5" type="primary">LOC103651659</name>
</gene>
<keyword evidence="6" id="KW-1185">Reference proteome</keyword>
<comment type="similarity">
    <text evidence="1 3">Belongs to the UDP-glycosyltransferase family.</text>
</comment>
<dbReference type="EnsemblPlants" id="Zm00001eb163360_T001">
    <property type="protein sequence ID" value="Zm00001eb163360_P001"/>
    <property type="gene ID" value="Zm00001eb163360"/>
</dbReference>
<reference evidence="6" key="1">
    <citation type="submission" date="2015-12" db="EMBL/GenBank/DDBJ databases">
        <title>Update maize B73 reference genome by single molecule sequencing technologies.</title>
        <authorList>
            <consortium name="Maize Genome Sequencing Project"/>
            <person name="Ware D."/>
        </authorList>
    </citation>
    <scope>NUCLEOTIDE SEQUENCE [LARGE SCALE GENOMIC DNA]</scope>
    <source>
        <strain evidence="6">cv. B73</strain>
    </source>
</reference>
<dbReference type="GeneID" id="103651659"/>
<keyword evidence="7" id="KW-1267">Proteomics identification</keyword>
<dbReference type="AlphaFoldDB" id="A0A804NIT1"/>
<dbReference type="FunFam" id="3.40.50.2000:FF:000352">
    <property type="entry name" value="Glycosyltransferase"/>
    <property type="match status" value="1"/>
</dbReference>
<proteinExistence type="evidence at protein level"/>
<dbReference type="RefSeq" id="XP_008675568.1">
    <property type="nucleotide sequence ID" value="XM_008677346.2"/>
</dbReference>
<dbReference type="PANTHER" id="PTHR11926">
    <property type="entry name" value="GLUCOSYL/GLUCURONOSYL TRANSFERASES"/>
    <property type="match status" value="1"/>
</dbReference>
<evidence type="ECO:0000256" key="2">
    <source>
        <dbReference type="ARBA" id="ARBA00022679"/>
    </source>
</evidence>
<evidence type="ECO:0000256" key="4">
    <source>
        <dbReference type="RuleBase" id="RU362057"/>
    </source>
</evidence>
<reference evidence="5" key="3">
    <citation type="submission" date="2021-05" db="UniProtKB">
        <authorList>
            <consortium name="EnsemblPlants"/>
        </authorList>
    </citation>
    <scope>IDENTIFICATION</scope>
    <source>
        <strain evidence="5">cv. B73</strain>
    </source>
</reference>
<evidence type="ECO:0000256" key="3">
    <source>
        <dbReference type="RuleBase" id="RU003718"/>
    </source>
</evidence>
<organism evidence="5 6">
    <name type="scientific">Zea mays</name>
    <name type="common">Maize</name>
    <dbReference type="NCBI Taxonomy" id="4577"/>
    <lineage>
        <taxon>Eukaryota</taxon>
        <taxon>Viridiplantae</taxon>
        <taxon>Streptophyta</taxon>
        <taxon>Embryophyta</taxon>
        <taxon>Tracheophyta</taxon>
        <taxon>Spermatophyta</taxon>
        <taxon>Magnoliopsida</taxon>
        <taxon>Liliopsida</taxon>
        <taxon>Poales</taxon>
        <taxon>Poaceae</taxon>
        <taxon>PACMAD clade</taxon>
        <taxon>Panicoideae</taxon>
        <taxon>Andropogonodae</taxon>
        <taxon>Andropogoneae</taxon>
        <taxon>Tripsacinae</taxon>
        <taxon>Zea</taxon>
    </lineage>
</organism>
<evidence type="ECO:0000313" key="5">
    <source>
        <dbReference type="EnsemblPlants" id="Zm00001eb163360_P001"/>
    </source>
</evidence>
<dbReference type="Gene3D" id="3.40.50.2000">
    <property type="entry name" value="Glycogen Phosphorylase B"/>
    <property type="match status" value="2"/>
</dbReference>
<protein>
    <recommendedName>
        <fullName evidence="4">Glycosyltransferase</fullName>
        <ecNumber evidence="4">2.4.1.-</ecNumber>
    </recommendedName>
</protein>
<dbReference type="CDD" id="cd03784">
    <property type="entry name" value="GT1_Gtf-like"/>
    <property type="match status" value="1"/>
</dbReference>
<evidence type="ECO:0000313" key="6">
    <source>
        <dbReference type="Proteomes" id="UP000007305"/>
    </source>
</evidence>
<sequence length="547" mass="59908">MKITNTETTNTHQGNRATEVLMAPLANDEDHKIYGEGCGSHFLVVAYSIQGHVNPARTLAHRLAQTSGCTATLSVPLSCHRRMFPSSSDDDGEATTIISDGLISYLPFSDGKDDGSWPVDSEDRARRRDANFRTLSAVVSRLASGGSRPPVTCVVCTLSMPMVREVARAHGLPLAVYWIQPATVLATYYHYFHGHDALLRLLGLDDGGGRGHGQHEVTLPGLHRPLRARDMPTFLSEEKSQDGLSKMVLQSLRELFQKMDQEQEENKPVVLVNTFGELEDVALRAVHPYMDVFAVGPAVPVPGVLGGSRHQGEMNSASELAQIHLVPHDDETKKAYMEWLDAQPEKSVVYLSFGSLLGYTKRQAEEVLHGLQASGRPYLWVVRKEGRAEEVDLWLTEVEEEKKDISKGMVVAWCDQQRVLAHPSVGCFVTHCGWNSTLEAVVCGVPMVAVPSWSDQPVNAWLVEEEWGVGVRAERDGEGVLTRGELARCVELLMGGGDRAVQVRANASGLKERARRAVAAAGPLEACLESFVETMQGLGRSGKQIAF</sequence>
<dbReference type="Gramene" id="Zm00001eb163360_T001">
    <property type="protein sequence ID" value="Zm00001eb163360_P001"/>
    <property type="gene ID" value="Zm00001eb163360"/>
</dbReference>
<dbReference type="GO" id="GO:0035251">
    <property type="term" value="F:UDP-glucosyltransferase activity"/>
    <property type="evidence" value="ECO:0000318"/>
    <property type="project" value="GO_Central"/>
</dbReference>
<dbReference type="PROSITE" id="PS00375">
    <property type="entry name" value="UDPGT"/>
    <property type="match status" value="1"/>
</dbReference>
<dbReference type="InParanoid" id="A0A804NIT1"/>
<dbReference type="EC" id="2.4.1.-" evidence="4"/>
<keyword evidence="3" id="KW-0328">Glycosyltransferase</keyword>
<accession>A0A804NIT1</accession>
<dbReference type="Pfam" id="PF00201">
    <property type="entry name" value="UDPGT"/>
    <property type="match status" value="1"/>
</dbReference>
<dbReference type="OrthoDB" id="5835829at2759"/>
<evidence type="ECO:0000256" key="1">
    <source>
        <dbReference type="ARBA" id="ARBA00009995"/>
    </source>
</evidence>
<dbReference type="SUPFAM" id="SSF53756">
    <property type="entry name" value="UDP-Glycosyltransferase/glycogen phosphorylase"/>
    <property type="match status" value="1"/>
</dbReference>
<dbReference type="PANTHER" id="PTHR11926:SF1505">
    <property type="entry name" value="GLYCOSYLTRANSFERASE"/>
    <property type="match status" value="1"/>
</dbReference>
<dbReference type="InterPro" id="IPR002213">
    <property type="entry name" value="UDP_glucos_trans"/>
</dbReference>
<evidence type="ECO:0007829" key="7">
    <source>
        <dbReference type="PeptideAtlas" id="A0A804NIT1"/>
    </source>
</evidence>
<dbReference type="InterPro" id="IPR035595">
    <property type="entry name" value="UDP_glycos_trans_CS"/>
</dbReference>
<reference evidence="5" key="2">
    <citation type="submission" date="2019-07" db="EMBL/GenBank/DDBJ databases">
        <authorList>
            <person name="Seetharam A."/>
            <person name="Woodhouse M."/>
            <person name="Cannon E."/>
        </authorList>
    </citation>
    <scope>NUCLEOTIDE SEQUENCE [LARGE SCALE GENOMIC DNA]</scope>
    <source>
        <strain evidence="5">cv. B73</strain>
    </source>
</reference>
<dbReference type="KEGG" id="zma:103651659"/>